<protein>
    <recommendedName>
        <fullName evidence="14">Acyltransferase</fullName>
        <ecNumber evidence="14">2.3.1.-</ecNumber>
    </recommendedName>
</protein>
<sequence>MVNWVPFHRIPLERRLQTTAILTWSLLPLLCLSAFLALLFFPIFWPVLVIYLGWMFFDQAHRTGGRPIQWFRELKFFKYMANYFPVTIIKEVDLDPKQRYVFGYHPHGIISHGAAINFGTEGTGFSKIFKGLKLRLLTLDQNFRTPFYRDIILSMGIASVSLQSCESILKLKDPTSIVIVVGGAAEALDAHVGKAELTLRRRKGFIKVAIRNGASLVPIFSFGENDLYNTVENPKGSRLRHIQETFQKYTNVSPPVFYGRGVFNYDYGMLPLRKKVATVVGHPIATVQNLNPTEAYIDEVQEKYIAELQRIYDKYKDLYAPDRKTELIVH</sequence>
<comment type="caution">
    <text evidence="15">The sequence shown here is derived from an EMBL/GenBank/DDBJ whole genome shotgun (WGS) entry which is preliminary data.</text>
</comment>
<dbReference type="GO" id="GO:0006071">
    <property type="term" value="P:glycerol metabolic process"/>
    <property type="evidence" value="ECO:0007669"/>
    <property type="project" value="UniProtKB-KW"/>
</dbReference>
<dbReference type="Pfam" id="PF03982">
    <property type="entry name" value="DAGAT"/>
    <property type="match status" value="1"/>
</dbReference>
<evidence type="ECO:0000256" key="11">
    <source>
        <dbReference type="ARBA" id="ARBA00023098"/>
    </source>
</evidence>
<reference evidence="15 16" key="1">
    <citation type="journal article" date="2018" name="Genome Biol. Evol.">
        <title>Multiple Roots of Fruiting Body Formation in Amoebozoa.</title>
        <authorList>
            <person name="Hillmann F."/>
            <person name="Forbes G."/>
            <person name="Novohradska S."/>
            <person name="Ferling I."/>
            <person name="Riege K."/>
            <person name="Groth M."/>
            <person name="Westermann M."/>
            <person name="Marz M."/>
            <person name="Spaller T."/>
            <person name="Winckler T."/>
            <person name="Schaap P."/>
            <person name="Glockner G."/>
        </authorList>
    </citation>
    <scope>NUCLEOTIDE SEQUENCE [LARGE SCALE GENOMIC DNA]</scope>
    <source>
        <strain evidence="15 16">Jena</strain>
    </source>
</reference>
<dbReference type="Proteomes" id="UP000241769">
    <property type="component" value="Unassembled WGS sequence"/>
</dbReference>
<comment type="pathway">
    <text evidence="2">Glycerolipid metabolism; triacylglycerol biosynthesis.</text>
</comment>
<dbReference type="STRING" id="1890364.A0A2P6NW71"/>
<evidence type="ECO:0000256" key="1">
    <source>
        <dbReference type="ARBA" id="ARBA00004477"/>
    </source>
</evidence>
<evidence type="ECO:0000256" key="9">
    <source>
        <dbReference type="ARBA" id="ARBA00022824"/>
    </source>
</evidence>
<evidence type="ECO:0000256" key="14">
    <source>
        <dbReference type="RuleBase" id="RU367023"/>
    </source>
</evidence>
<dbReference type="PANTHER" id="PTHR12317:SF0">
    <property type="entry name" value="ACYLTRANSFERASE"/>
    <property type="match status" value="1"/>
</dbReference>
<keyword evidence="6 14" id="KW-0808">Transferase</keyword>
<keyword evidence="5" id="KW-0444">Lipid biosynthesis</keyword>
<keyword evidence="16" id="KW-1185">Reference proteome</keyword>
<keyword evidence="9 14" id="KW-0256">Endoplasmic reticulum</keyword>
<dbReference type="EC" id="2.3.1.-" evidence="14"/>
<accession>A0A2P6NW71</accession>
<comment type="pathway">
    <text evidence="3">Lipid metabolism.</text>
</comment>
<evidence type="ECO:0000256" key="5">
    <source>
        <dbReference type="ARBA" id="ARBA00022516"/>
    </source>
</evidence>
<dbReference type="GO" id="GO:0019432">
    <property type="term" value="P:triglyceride biosynthetic process"/>
    <property type="evidence" value="ECO:0007669"/>
    <property type="project" value="TreeGrafter"/>
</dbReference>
<evidence type="ECO:0000256" key="8">
    <source>
        <dbReference type="ARBA" id="ARBA00022798"/>
    </source>
</evidence>
<keyword evidence="12 14" id="KW-0472">Membrane</keyword>
<keyword evidence="7 14" id="KW-0812">Transmembrane</keyword>
<evidence type="ECO:0000256" key="10">
    <source>
        <dbReference type="ARBA" id="ARBA00022989"/>
    </source>
</evidence>
<dbReference type="CDD" id="cd07987">
    <property type="entry name" value="LPLAT_MGAT-like"/>
    <property type="match status" value="1"/>
</dbReference>
<evidence type="ECO:0000256" key="13">
    <source>
        <dbReference type="ARBA" id="ARBA00023315"/>
    </source>
</evidence>
<dbReference type="InParanoid" id="A0A2P6NW71"/>
<organism evidence="15 16">
    <name type="scientific">Planoprotostelium fungivorum</name>
    <dbReference type="NCBI Taxonomy" id="1890364"/>
    <lineage>
        <taxon>Eukaryota</taxon>
        <taxon>Amoebozoa</taxon>
        <taxon>Evosea</taxon>
        <taxon>Variosea</taxon>
        <taxon>Cavosteliida</taxon>
        <taxon>Cavosteliaceae</taxon>
        <taxon>Planoprotostelium</taxon>
    </lineage>
</organism>
<dbReference type="InterPro" id="IPR007130">
    <property type="entry name" value="DAGAT"/>
</dbReference>
<evidence type="ECO:0000313" key="15">
    <source>
        <dbReference type="EMBL" id="PRP88214.1"/>
    </source>
</evidence>
<evidence type="ECO:0000313" key="16">
    <source>
        <dbReference type="Proteomes" id="UP000241769"/>
    </source>
</evidence>
<dbReference type="GO" id="GO:0005789">
    <property type="term" value="C:endoplasmic reticulum membrane"/>
    <property type="evidence" value="ECO:0007669"/>
    <property type="project" value="UniProtKB-SubCell"/>
</dbReference>
<keyword evidence="11" id="KW-0443">Lipid metabolism</keyword>
<comment type="similarity">
    <text evidence="4 14">Belongs to the diacylglycerol acyltransferase family.</text>
</comment>
<dbReference type="PANTHER" id="PTHR12317">
    <property type="entry name" value="DIACYLGLYCEROL O-ACYLTRANSFERASE"/>
    <property type="match status" value="1"/>
</dbReference>
<proteinExistence type="inferred from homology"/>
<dbReference type="EMBL" id="MDYQ01000013">
    <property type="protein sequence ID" value="PRP88214.1"/>
    <property type="molecule type" value="Genomic_DNA"/>
</dbReference>
<evidence type="ECO:0000256" key="3">
    <source>
        <dbReference type="ARBA" id="ARBA00005189"/>
    </source>
</evidence>
<feature type="transmembrane region" description="Helical" evidence="14">
    <location>
        <begin position="21"/>
        <end position="54"/>
    </location>
</feature>
<evidence type="ECO:0000256" key="7">
    <source>
        <dbReference type="ARBA" id="ARBA00022692"/>
    </source>
</evidence>
<evidence type="ECO:0000256" key="12">
    <source>
        <dbReference type="ARBA" id="ARBA00023136"/>
    </source>
</evidence>
<dbReference type="OrthoDB" id="264532at2759"/>
<dbReference type="GO" id="GO:0004144">
    <property type="term" value="F:diacylglycerol O-acyltransferase activity"/>
    <property type="evidence" value="ECO:0007669"/>
    <property type="project" value="TreeGrafter"/>
</dbReference>
<evidence type="ECO:0000256" key="2">
    <source>
        <dbReference type="ARBA" id="ARBA00004771"/>
    </source>
</evidence>
<comment type="subcellular location">
    <subcellularLocation>
        <location evidence="1 14">Endoplasmic reticulum membrane</location>
        <topology evidence="1 14">Multi-pass membrane protein</topology>
    </subcellularLocation>
</comment>
<dbReference type="AlphaFoldDB" id="A0A2P6NW71"/>
<keyword evidence="13" id="KW-0012">Acyltransferase</keyword>
<keyword evidence="10 14" id="KW-1133">Transmembrane helix</keyword>
<evidence type="ECO:0000256" key="6">
    <source>
        <dbReference type="ARBA" id="ARBA00022679"/>
    </source>
</evidence>
<keyword evidence="8" id="KW-0319">Glycerol metabolism</keyword>
<evidence type="ECO:0000256" key="4">
    <source>
        <dbReference type="ARBA" id="ARBA00005420"/>
    </source>
</evidence>
<comment type="caution">
    <text evidence="14">Lacks conserved residue(s) required for the propagation of feature annotation.</text>
</comment>
<gene>
    <name evidence="15" type="ORF">PROFUN_04037</name>
</gene>
<name>A0A2P6NW71_9EUKA</name>
<dbReference type="FunCoup" id="A0A2P6NW71">
    <property type="interactions" value="95"/>
</dbReference>